<dbReference type="STRING" id="388467.A19Y_3807"/>
<dbReference type="InterPro" id="IPR000999">
    <property type="entry name" value="RNase_III_dom"/>
</dbReference>
<dbReference type="EC" id="3.1.26.3" evidence="2"/>
<keyword evidence="3" id="KW-1185">Reference proteome</keyword>
<dbReference type="Pfam" id="PF14622">
    <property type="entry name" value="Ribonucleas_3_3"/>
    <property type="match status" value="1"/>
</dbReference>
<protein>
    <submittedName>
        <fullName evidence="2">Ribonuclease 3</fullName>
        <ecNumber evidence="2">3.1.26.3</ecNumber>
    </submittedName>
</protein>
<dbReference type="PROSITE" id="PS50142">
    <property type="entry name" value="RNASE_3_2"/>
    <property type="match status" value="1"/>
</dbReference>
<evidence type="ECO:0000313" key="2">
    <source>
        <dbReference type="EMBL" id="KEI68541.1"/>
    </source>
</evidence>
<dbReference type="CDD" id="cd00593">
    <property type="entry name" value="RIBOc"/>
    <property type="match status" value="1"/>
</dbReference>
<dbReference type="SUPFAM" id="SSF69065">
    <property type="entry name" value="RNase III domain-like"/>
    <property type="match status" value="1"/>
</dbReference>
<accession>A0A073CK51</accession>
<dbReference type="GO" id="GO:0006396">
    <property type="term" value="P:RNA processing"/>
    <property type="evidence" value="ECO:0007669"/>
    <property type="project" value="InterPro"/>
</dbReference>
<dbReference type="eggNOG" id="COG0571">
    <property type="taxonomic scope" value="Bacteria"/>
</dbReference>
<dbReference type="EMBL" id="CM002803">
    <property type="protein sequence ID" value="KEI68541.1"/>
    <property type="molecule type" value="Genomic_DNA"/>
</dbReference>
<gene>
    <name evidence="2" type="ORF">A19Y_3807</name>
</gene>
<dbReference type="Gene3D" id="1.10.1520.10">
    <property type="entry name" value="Ribonuclease III domain"/>
    <property type="match status" value="1"/>
</dbReference>
<reference evidence="2 3" key="1">
    <citation type="journal article" date="2014" name="Appl. Environ. Microbiol.">
        <title>Elucidation of insertion elements encoded on plasmids and in vitro construction of shuttle vectors from the toxic cyanobacterium Planktothrix.</title>
        <authorList>
            <person name="Christiansen G."/>
            <person name="Goesmann A."/>
            <person name="Kurmayer R."/>
        </authorList>
    </citation>
    <scope>NUCLEOTIDE SEQUENCE [LARGE SCALE GENOMIC DNA]</scope>
    <source>
        <strain evidence="2 3">NIVA-CYA 126/8</strain>
    </source>
</reference>
<dbReference type="RefSeq" id="WP_026785774.1">
    <property type="nucleotide sequence ID" value="NZ_CM002803.1"/>
</dbReference>
<dbReference type="SMART" id="SM00535">
    <property type="entry name" value="RIBOc"/>
    <property type="match status" value="1"/>
</dbReference>
<dbReference type="InterPro" id="IPR036389">
    <property type="entry name" value="RNase_III_sf"/>
</dbReference>
<evidence type="ECO:0000313" key="3">
    <source>
        <dbReference type="Proteomes" id="UP000027395"/>
    </source>
</evidence>
<evidence type="ECO:0000259" key="1">
    <source>
        <dbReference type="PROSITE" id="PS50142"/>
    </source>
</evidence>
<dbReference type="HOGENOM" id="CLU_1314924_0_0_3"/>
<organism evidence="2 3">
    <name type="scientific">Planktothrix agardhii (strain NIVA-CYA 126/8)</name>
    <dbReference type="NCBI Taxonomy" id="388467"/>
    <lineage>
        <taxon>Bacteria</taxon>
        <taxon>Bacillati</taxon>
        <taxon>Cyanobacteriota</taxon>
        <taxon>Cyanophyceae</taxon>
        <taxon>Oscillatoriophycideae</taxon>
        <taxon>Oscillatoriales</taxon>
        <taxon>Microcoleaceae</taxon>
        <taxon>Planktothrix</taxon>
    </lineage>
</organism>
<dbReference type="GO" id="GO:0004525">
    <property type="term" value="F:ribonuclease III activity"/>
    <property type="evidence" value="ECO:0007669"/>
    <property type="project" value="UniProtKB-EC"/>
</dbReference>
<name>A0A073CK51_PLAA1</name>
<dbReference type="PATRIC" id="fig|388467.6.peg.3752"/>
<dbReference type="Proteomes" id="UP000027395">
    <property type="component" value="Chromosome"/>
</dbReference>
<proteinExistence type="predicted"/>
<keyword evidence="2" id="KW-0378">Hydrolase</keyword>
<feature type="domain" description="RNase III" evidence="1">
    <location>
        <begin position="4"/>
        <end position="141"/>
    </location>
</feature>
<dbReference type="GeneID" id="77289896"/>
<dbReference type="AlphaFoldDB" id="A0A073CK51"/>
<sequence length="207" mass="24071">MINPNFVKHQIGIKFFTHQELLEIALTHPDAIVENLDLTPKERKLRTLEYWGITHLGSNLFSQMVSDYLYLHYSHLGEATRTLLKSDLVSPIILAKLALKIKIDQGSDLGKNYPFKPEFEQQKILSEMFEALVGAVYLEWDRDFEKTYNWLVNQFIAKVVNQIMMDLFLEFVPKADWDANFYPWFGSNHLTCPSQKSTSQLTCIFCS</sequence>